<evidence type="ECO:0000256" key="7">
    <source>
        <dbReference type="ARBA" id="ARBA00023277"/>
    </source>
</evidence>
<sequence length="714" mass="78119">MNNIYKIIAGCAVMIVVSCTKYRALEYSVDMPETVALQEDIDSYPALKTYINRTKHPNFKLGTALGLSDYVNKGVMFRLANRNFDEFALGWEMKHMAVVQADGSLSLDNVSKLLSVASAAGVSVYGHTLCWHANQNAKYLNSLIEPVIIPGQTTPTWDLVAGADFETDDASAYEANANAKLSFTASGQGAGGKGRALKITNDAVRTNEWDAQFFIKFSPAVKVGEQYTLSMDVRSDAAASFSTQAHTVPYTYKYWDFFGSISSGTSWTTYTKQITVTADMAGSGAIAFNLGKTATNYYFDNVTLKKYNEKGGGDAGYAFTFTNPTASNFWDAQVAYDLPALDNNKEYTLRFAAKANKAGTIRAELQSSADYSSNSFGTVSLTQAWQEFELKTTTTKNDRNRFVISFGDFAGKVSIDNVTLTPAGSVVSVIPNGGFENGANGWAGWGNNSSRGLSALGEGYGGAKDQIIEKTAAEKDAIITAALEHWIAGMLGVSKNYVKAWDVVNEPMDDGKPYELKTGIGRTKIAEDEFFWQDYMGKDYAVKALQLARKYGNTTDLHFINDYNLEYNLDKCKGIIAYVNYLEGKGAKVNGIGTQMHIDINTSKTNITEMFKLLAATGKLVKISELDIGLGGVKTADATQAQYQAQAEMYKYVIDEYFKNVPAAQRYGITLWSPLDSPASSSWRAGEPIGIWTEGYVRKLAYSYVARALEENAK</sequence>
<accession>A0A4Q1D0B8</accession>
<dbReference type="GO" id="GO:0031176">
    <property type="term" value="F:endo-1,4-beta-xylanase activity"/>
    <property type="evidence" value="ECO:0007669"/>
    <property type="project" value="UniProtKB-EC"/>
</dbReference>
<evidence type="ECO:0000256" key="11">
    <source>
        <dbReference type="RuleBase" id="RU361174"/>
    </source>
</evidence>
<evidence type="ECO:0000256" key="9">
    <source>
        <dbReference type="ARBA" id="ARBA00023326"/>
    </source>
</evidence>
<dbReference type="PANTHER" id="PTHR31490">
    <property type="entry name" value="GLYCOSYL HYDROLASE"/>
    <property type="match status" value="1"/>
</dbReference>
<evidence type="ECO:0000256" key="4">
    <source>
        <dbReference type="ARBA" id="ARBA00022729"/>
    </source>
</evidence>
<evidence type="ECO:0000256" key="10">
    <source>
        <dbReference type="PROSITE-ProRule" id="PRU10061"/>
    </source>
</evidence>
<dbReference type="PROSITE" id="PS00591">
    <property type="entry name" value="GH10_1"/>
    <property type="match status" value="1"/>
</dbReference>
<dbReference type="SMART" id="SM00633">
    <property type="entry name" value="Glyco_10"/>
    <property type="match status" value="1"/>
</dbReference>
<evidence type="ECO:0000256" key="5">
    <source>
        <dbReference type="ARBA" id="ARBA00022737"/>
    </source>
</evidence>
<dbReference type="InterPro" id="IPR017853">
    <property type="entry name" value="GH"/>
</dbReference>
<dbReference type="PRINTS" id="PR00134">
    <property type="entry name" value="GLHYDRLASE10"/>
</dbReference>
<keyword evidence="8 11" id="KW-0326">Glycosidase</keyword>
<name>A0A4Q1D0B8_9BACT</name>
<keyword evidence="9 11" id="KW-0624">Polysaccharide degradation</keyword>
<feature type="domain" description="GH10" evidence="12">
    <location>
        <begin position="447"/>
        <end position="708"/>
    </location>
</feature>
<dbReference type="Gene3D" id="2.60.120.260">
    <property type="entry name" value="Galactose-binding domain-like"/>
    <property type="match status" value="2"/>
</dbReference>
<evidence type="ECO:0000256" key="6">
    <source>
        <dbReference type="ARBA" id="ARBA00022801"/>
    </source>
</evidence>
<reference evidence="13 14" key="1">
    <citation type="submission" date="2019-01" db="EMBL/GenBank/DDBJ databases">
        <title>Filimonas sp. strain TTM-71.</title>
        <authorList>
            <person name="Chen W.-M."/>
        </authorList>
    </citation>
    <scope>NUCLEOTIDE SEQUENCE [LARGE SCALE GENOMIC DNA]</scope>
    <source>
        <strain evidence="13 14">TTM-71</strain>
    </source>
</reference>
<organism evidence="13 14">
    <name type="scientific">Filimonas effusa</name>
    <dbReference type="NCBI Taxonomy" id="2508721"/>
    <lineage>
        <taxon>Bacteria</taxon>
        <taxon>Pseudomonadati</taxon>
        <taxon>Bacteroidota</taxon>
        <taxon>Chitinophagia</taxon>
        <taxon>Chitinophagales</taxon>
        <taxon>Chitinophagaceae</taxon>
        <taxon>Filimonas</taxon>
    </lineage>
</organism>
<keyword evidence="14" id="KW-1185">Reference proteome</keyword>
<dbReference type="EC" id="3.2.1.8" evidence="11"/>
<keyword evidence="7 11" id="KW-0119">Carbohydrate metabolism</keyword>
<dbReference type="SUPFAM" id="SSF51445">
    <property type="entry name" value="(Trans)glycosidases"/>
    <property type="match status" value="1"/>
</dbReference>
<evidence type="ECO:0000256" key="1">
    <source>
        <dbReference type="ARBA" id="ARBA00000681"/>
    </source>
</evidence>
<evidence type="ECO:0000256" key="3">
    <source>
        <dbReference type="ARBA" id="ARBA00022651"/>
    </source>
</evidence>
<evidence type="ECO:0000259" key="12">
    <source>
        <dbReference type="PROSITE" id="PS51760"/>
    </source>
</evidence>
<dbReference type="PANTHER" id="PTHR31490:SF88">
    <property type="entry name" value="BETA-XYLANASE"/>
    <property type="match status" value="1"/>
</dbReference>
<dbReference type="Pfam" id="PF02018">
    <property type="entry name" value="CBM_4_9"/>
    <property type="match status" value="1"/>
</dbReference>
<keyword evidence="4" id="KW-0732">Signal</keyword>
<dbReference type="PROSITE" id="PS51760">
    <property type="entry name" value="GH10_2"/>
    <property type="match status" value="1"/>
</dbReference>
<dbReference type="InterPro" id="IPR044846">
    <property type="entry name" value="GH10"/>
</dbReference>
<evidence type="ECO:0000313" key="13">
    <source>
        <dbReference type="EMBL" id="RXK81184.1"/>
    </source>
</evidence>
<evidence type="ECO:0000256" key="8">
    <source>
        <dbReference type="ARBA" id="ARBA00023295"/>
    </source>
</evidence>
<dbReference type="InterPro" id="IPR031158">
    <property type="entry name" value="GH10_AS"/>
</dbReference>
<dbReference type="InterPro" id="IPR003305">
    <property type="entry name" value="CenC_carb-bd"/>
</dbReference>
<dbReference type="InterPro" id="IPR001000">
    <property type="entry name" value="GH10_dom"/>
</dbReference>
<dbReference type="GO" id="GO:0045493">
    <property type="term" value="P:xylan catabolic process"/>
    <property type="evidence" value="ECO:0007669"/>
    <property type="project" value="UniProtKB-KW"/>
</dbReference>
<dbReference type="AlphaFoldDB" id="A0A4Q1D0B8"/>
<dbReference type="Gene3D" id="3.20.20.80">
    <property type="entry name" value="Glycosidases"/>
    <property type="match status" value="2"/>
</dbReference>
<keyword evidence="5" id="KW-0677">Repeat</keyword>
<gene>
    <name evidence="13" type="ORF">ESB13_19795</name>
</gene>
<keyword evidence="3 13" id="KW-0858">Xylan degradation</keyword>
<comment type="caution">
    <text evidence="13">The sequence shown here is derived from an EMBL/GenBank/DDBJ whole genome shotgun (WGS) entry which is preliminary data.</text>
</comment>
<comment type="similarity">
    <text evidence="2 11">Belongs to the glycosyl hydrolase 10 (cellulase F) family.</text>
</comment>
<evidence type="ECO:0000313" key="14">
    <source>
        <dbReference type="Proteomes" id="UP000290545"/>
    </source>
</evidence>
<keyword evidence="6 11" id="KW-0378">Hydrolase</keyword>
<comment type="catalytic activity">
    <reaction evidence="1 11">
        <text>Endohydrolysis of (1-&gt;4)-beta-D-xylosidic linkages in xylans.</text>
        <dbReference type="EC" id="3.2.1.8"/>
    </reaction>
</comment>
<dbReference type="OrthoDB" id="1032269at2"/>
<dbReference type="EMBL" id="SDHZ01000004">
    <property type="protein sequence ID" value="RXK81184.1"/>
    <property type="molecule type" value="Genomic_DNA"/>
</dbReference>
<dbReference type="PROSITE" id="PS51257">
    <property type="entry name" value="PROKAR_LIPOPROTEIN"/>
    <property type="match status" value="1"/>
</dbReference>
<protein>
    <recommendedName>
        <fullName evidence="11">Beta-xylanase</fullName>
        <ecNumber evidence="11">3.2.1.8</ecNumber>
    </recommendedName>
</protein>
<proteinExistence type="inferred from homology"/>
<dbReference type="Pfam" id="PF00331">
    <property type="entry name" value="Glyco_hydro_10"/>
    <property type="match status" value="2"/>
</dbReference>
<dbReference type="InterPro" id="IPR008979">
    <property type="entry name" value="Galactose-bd-like_sf"/>
</dbReference>
<dbReference type="RefSeq" id="WP_129005438.1">
    <property type="nucleotide sequence ID" value="NZ_SDHZ01000004.1"/>
</dbReference>
<evidence type="ECO:0000256" key="2">
    <source>
        <dbReference type="ARBA" id="ARBA00007495"/>
    </source>
</evidence>
<feature type="active site" description="Nucleophile" evidence="10">
    <location>
        <position position="625"/>
    </location>
</feature>
<dbReference type="SUPFAM" id="SSF49785">
    <property type="entry name" value="Galactose-binding domain-like"/>
    <property type="match status" value="2"/>
</dbReference>
<dbReference type="Proteomes" id="UP000290545">
    <property type="component" value="Unassembled WGS sequence"/>
</dbReference>